<comment type="caution">
    <text evidence="3">The sequence shown here is derived from an EMBL/GenBank/DDBJ whole genome shotgun (WGS) entry which is preliminary data.</text>
</comment>
<keyword evidence="2" id="KW-0472">Membrane</keyword>
<feature type="transmembrane region" description="Helical" evidence="2">
    <location>
        <begin position="197"/>
        <end position="215"/>
    </location>
</feature>
<feature type="compositionally biased region" description="Low complexity" evidence="1">
    <location>
        <begin position="478"/>
        <end position="489"/>
    </location>
</feature>
<reference evidence="3 4" key="1">
    <citation type="journal article" date="2018" name="Evol. Lett.">
        <title>Horizontal gene cluster transfer increased hallucinogenic mushroom diversity.</title>
        <authorList>
            <person name="Reynolds H.T."/>
            <person name="Vijayakumar V."/>
            <person name="Gluck-Thaler E."/>
            <person name="Korotkin H.B."/>
            <person name="Matheny P.B."/>
            <person name="Slot J.C."/>
        </authorList>
    </citation>
    <scope>NUCLEOTIDE SEQUENCE [LARGE SCALE GENOMIC DNA]</scope>
    <source>
        <strain evidence="3 4">2631</strain>
    </source>
</reference>
<protein>
    <recommendedName>
        <fullName evidence="5">Transmembrane protein</fullName>
    </recommendedName>
</protein>
<dbReference type="Proteomes" id="UP000283269">
    <property type="component" value="Unassembled WGS sequence"/>
</dbReference>
<dbReference type="InParanoid" id="A0A409X5I3"/>
<evidence type="ECO:0000313" key="3">
    <source>
        <dbReference type="EMBL" id="PPQ85991.1"/>
    </source>
</evidence>
<dbReference type="AlphaFoldDB" id="A0A409X5I3"/>
<feature type="region of interest" description="Disordered" evidence="1">
    <location>
        <begin position="360"/>
        <end position="499"/>
    </location>
</feature>
<feature type="transmembrane region" description="Helical" evidence="2">
    <location>
        <begin position="147"/>
        <end position="166"/>
    </location>
</feature>
<evidence type="ECO:0008006" key="5">
    <source>
        <dbReference type="Google" id="ProtNLM"/>
    </source>
</evidence>
<feature type="transmembrane region" description="Helical" evidence="2">
    <location>
        <begin position="85"/>
        <end position="107"/>
    </location>
</feature>
<dbReference type="EMBL" id="NHYD01002585">
    <property type="protein sequence ID" value="PPQ85991.1"/>
    <property type="molecule type" value="Genomic_DNA"/>
</dbReference>
<feature type="compositionally biased region" description="Polar residues" evidence="1">
    <location>
        <begin position="372"/>
        <end position="387"/>
    </location>
</feature>
<evidence type="ECO:0000256" key="2">
    <source>
        <dbReference type="SAM" id="Phobius"/>
    </source>
</evidence>
<keyword evidence="2" id="KW-0812">Transmembrane</keyword>
<evidence type="ECO:0000313" key="4">
    <source>
        <dbReference type="Proteomes" id="UP000283269"/>
    </source>
</evidence>
<feature type="transmembrane region" description="Helical" evidence="2">
    <location>
        <begin position="236"/>
        <end position="257"/>
    </location>
</feature>
<feature type="transmembrane region" description="Helical" evidence="2">
    <location>
        <begin position="44"/>
        <end position="64"/>
    </location>
</feature>
<feature type="compositionally biased region" description="Polar residues" evidence="1">
    <location>
        <begin position="425"/>
        <end position="456"/>
    </location>
</feature>
<feature type="transmembrane region" description="Helical" evidence="2">
    <location>
        <begin position="113"/>
        <end position="135"/>
    </location>
</feature>
<dbReference type="OrthoDB" id="3235847at2759"/>
<keyword evidence="2" id="KW-1133">Transmembrane helix</keyword>
<organism evidence="3 4">
    <name type="scientific">Psilocybe cyanescens</name>
    <dbReference type="NCBI Taxonomy" id="93625"/>
    <lineage>
        <taxon>Eukaryota</taxon>
        <taxon>Fungi</taxon>
        <taxon>Dikarya</taxon>
        <taxon>Basidiomycota</taxon>
        <taxon>Agaricomycotina</taxon>
        <taxon>Agaricomycetes</taxon>
        <taxon>Agaricomycetidae</taxon>
        <taxon>Agaricales</taxon>
        <taxon>Agaricineae</taxon>
        <taxon>Strophariaceae</taxon>
        <taxon>Psilocybe</taxon>
    </lineage>
</organism>
<name>A0A409X5I3_PSICY</name>
<keyword evidence="4" id="KW-1185">Reference proteome</keyword>
<sequence>LLVWHLPLPRQIFHWTRFGIINLLPVFLHVLLRCAHKVECSTGILALNASVVFGIVLWDFIQLLPEERSLYEVRRRREWRSPGPWAFVVLRYSALISTLAGVIYSVFRISHCQLVVSFSQGASAITVAAMGIIFCSRVGSLWNYQRIPLCMAFAPCILMIAAWVWISVAVQFNAMAGPALPFGGNCQFGRLADWTPVSYAASAAFNCVIFGLFITRVTTKSTVIATNTGFTLINRACILYLLCGTVASIVVLTIYSINWPDELVKRAAMPYSVLFMTTMGSRVFLNLQLHNHTLTRVAESNHFTAPNWSRRSSEKALIAQVTTSSSRAYDTPFNPPLAMLSAPSRAGDVRSLNSQSDAFTTRTALTVPETPATVTSFGGSTNYTESSYGRPLTAESASRSISGLPRSHLRGGGGGSLKSFSSASTRQTDATSPRSPRSARTGSVRSYATASTSGQTVPRSPRRVKVPRYSAEITTMQAAATRPTTTLPTENLKSTWHGV</sequence>
<feature type="transmembrane region" description="Helical" evidence="2">
    <location>
        <begin position="12"/>
        <end position="32"/>
    </location>
</feature>
<proteinExistence type="predicted"/>
<gene>
    <name evidence="3" type="ORF">CVT25_001690</name>
</gene>
<accession>A0A409X5I3</accession>
<evidence type="ECO:0000256" key="1">
    <source>
        <dbReference type="SAM" id="MobiDB-lite"/>
    </source>
</evidence>
<feature type="non-terminal residue" evidence="3">
    <location>
        <position position="1"/>
    </location>
</feature>